<dbReference type="EMBL" id="JBANQN010000002">
    <property type="protein sequence ID" value="KAK6796863.1"/>
    <property type="molecule type" value="Genomic_DNA"/>
</dbReference>
<sequence>MHTGIRVSSLLLVLLSCIASVNSEFRH</sequence>
<accession>A0AAN8TXU8</accession>
<dbReference type="Proteomes" id="UP001371456">
    <property type="component" value="Unassembled WGS sequence"/>
</dbReference>
<protein>
    <submittedName>
        <fullName evidence="1">Uncharacterized protein</fullName>
    </submittedName>
</protein>
<name>A0AAN8TXU8_SOLBU</name>
<organism evidence="1 2">
    <name type="scientific">Solanum bulbocastanum</name>
    <name type="common">Wild potato</name>
    <dbReference type="NCBI Taxonomy" id="147425"/>
    <lineage>
        <taxon>Eukaryota</taxon>
        <taxon>Viridiplantae</taxon>
        <taxon>Streptophyta</taxon>
        <taxon>Embryophyta</taxon>
        <taxon>Tracheophyta</taxon>
        <taxon>Spermatophyta</taxon>
        <taxon>Magnoliopsida</taxon>
        <taxon>eudicotyledons</taxon>
        <taxon>Gunneridae</taxon>
        <taxon>Pentapetalae</taxon>
        <taxon>asterids</taxon>
        <taxon>lamiids</taxon>
        <taxon>Solanales</taxon>
        <taxon>Solanaceae</taxon>
        <taxon>Solanoideae</taxon>
        <taxon>Solaneae</taxon>
        <taxon>Solanum</taxon>
    </lineage>
</organism>
<evidence type="ECO:0000313" key="2">
    <source>
        <dbReference type="Proteomes" id="UP001371456"/>
    </source>
</evidence>
<keyword evidence="2" id="KW-1185">Reference proteome</keyword>
<evidence type="ECO:0000313" key="1">
    <source>
        <dbReference type="EMBL" id="KAK6796863.1"/>
    </source>
</evidence>
<dbReference type="AlphaFoldDB" id="A0AAN8TXU8"/>
<comment type="caution">
    <text evidence="1">The sequence shown here is derived from an EMBL/GenBank/DDBJ whole genome shotgun (WGS) entry which is preliminary data.</text>
</comment>
<dbReference type="PROSITE" id="PS51257">
    <property type="entry name" value="PROKAR_LIPOPROTEIN"/>
    <property type="match status" value="1"/>
</dbReference>
<gene>
    <name evidence="1" type="ORF">RDI58_004564</name>
</gene>
<proteinExistence type="predicted"/>
<reference evidence="1 2" key="1">
    <citation type="submission" date="2024-02" db="EMBL/GenBank/DDBJ databases">
        <title>de novo genome assembly of Solanum bulbocastanum strain 11H21.</title>
        <authorList>
            <person name="Hosaka A.J."/>
        </authorList>
    </citation>
    <scope>NUCLEOTIDE SEQUENCE [LARGE SCALE GENOMIC DNA]</scope>
    <source>
        <tissue evidence="1">Young leaves</tissue>
    </source>
</reference>